<evidence type="ECO:0000313" key="6">
    <source>
        <dbReference type="EMBL" id="PJI84862.1"/>
    </source>
</evidence>
<evidence type="ECO:0000313" key="7">
    <source>
        <dbReference type="Proteomes" id="UP000231586"/>
    </source>
</evidence>
<evidence type="ECO:0000259" key="5">
    <source>
        <dbReference type="PROSITE" id="PS50893"/>
    </source>
</evidence>
<gene>
    <name evidence="6" type="ORF">CLV34_3107</name>
</gene>
<dbReference type="Gene3D" id="3.40.50.300">
    <property type="entry name" value="P-loop containing nucleotide triphosphate hydrolases"/>
    <property type="match status" value="1"/>
</dbReference>
<evidence type="ECO:0000256" key="4">
    <source>
        <dbReference type="ARBA" id="ARBA00022840"/>
    </source>
</evidence>
<dbReference type="SMART" id="SM00382">
    <property type="entry name" value="AAA"/>
    <property type="match status" value="1"/>
</dbReference>
<keyword evidence="3" id="KW-0547">Nucleotide-binding</keyword>
<dbReference type="InterPro" id="IPR003439">
    <property type="entry name" value="ABC_transporter-like_ATP-bd"/>
</dbReference>
<accession>A0A2M8W1P9</accession>
<evidence type="ECO:0000256" key="2">
    <source>
        <dbReference type="ARBA" id="ARBA00022448"/>
    </source>
</evidence>
<organism evidence="6 7">
    <name type="scientific">Luteimicrobium subarcticum</name>
    <dbReference type="NCBI Taxonomy" id="620910"/>
    <lineage>
        <taxon>Bacteria</taxon>
        <taxon>Bacillati</taxon>
        <taxon>Actinomycetota</taxon>
        <taxon>Actinomycetes</taxon>
        <taxon>Micrococcales</taxon>
        <taxon>Luteimicrobium</taxon>
    </lineage>
</organism>
<dbReference type="GO" id="GO:0005524">
    <property type="term" value="F:ATP binding"/>
    <property type="evidence" value="ECO:0007669"/>
    <property type="project" value="UniProtKB-KW"/>
</dbReference>
<reference evidence="6 7" key="1">
    <citation type="submission" date="2017-11" db="EMBL/GenBank/DDBJ databases">
        <title>Genomic Encyclopedia of Archaeal and Bacterial Type Strains, Phase II (KMG-II): From Individual Species to Whole Genera.</title>
        <authorList>
            <person name="Goeker M."/>
        </authorList>
    </citation>
    <scope>NUCLEOTIDE SEQUENCE [LARGE SCALE GENOMIC DNA]</scope>
    <source>
        <strain evidence="6 7">DSM 22413</strain>
    </source>
</reference>
<dbReference type="InterPro" id="IPR003593">
    <property type="entry name" value="AAA+_ATPase"/>
</dbReference>
<comment type="similarity">
    <text evidence="1">Belongs to the ABC transporter superfamily.</text>
</comment>
<evidence type="ECO:0000256" key="1">
    <source>
        <dbReference type="ARBA" id="ARBA00005417"/>
    </source>
</evidence>
<dbReference type="AlphaFoldDB" id="A0A2M8W1P9"/>
<dbReference type="PROSITE" id="PS50893">
    <property type="entry name" value="ABC_TRANSPORTER_2"/>
    <property type="match status" value="1"/>
</dbReference>
<dbReference type="PANTHER" id="PTHR43335:SF2">
    <property type="entry name" value="ABC TRANSPORTER, ATP-BINDING PROTEIN"/>
    <property type="match status" value="1"/>
</dbReference>
<dbReference type="GO" id="GO:0016887">
    <property type="term" value="F:ATP hydrolysis activity"/>
    <property type="evidence" value="ECO:0007669"/>
    <property type="project" value="InterPro"/>
</dbReference>
<keyword evidence="2" id="KW-0813">Transport</keyword>
<dbReference type="Proteomes" id="UP000231586">
    <property type="component" value="Unassembled WGS sequence"/>
</dbReference>
<proteinExistence type="inferred from homology"/>
<sequence length="246" mass="25506">MAGMTHESCPPSVRAALVLDGVAVRRRGRDVVVVDRLRFDRGSHVLAGANGSGKSTLLAGIAGLLPVDGLVTVGGQDVTSGAGRRSVAYLPQAPSGLDHLTALDAVRFAQAVVGLAAADPVAHLETVGMADRARSRVGRLSGGERRLVYLATLLTQRAPVFLLDEPTVGLDAAHRLALRDVLRRIAAEAVVVTATHVADDLDDLADRIVVLSDGRVVHDGPGADLRDAAPDGPSWDRALTALAVAP</sequence>
<keyword evidence="7" id="KW-1185">Reference proteome</keyword>
<dbReference type="InterPro" id="IPR027417">
    <property type="entry name" value="P-loop_NTPase"/>
</dbReference>
<evidence type="ECO:0000256" key="3">
    <source>
        <dbReference type="ARBA" id="ARBA00022741"/>
    </source>
</evidence>
<dbReference type="SUPFAM" id="SSF52540">
    <property type="entry name" value="P-loop containing nucleoside triphosphate hydrolases"/>
    <property type="match status" value="1"/>
</dbReference>
<dbReference type="Pfam" id="PF00005">
    <property type="entry name" value="ABC_tran"/>
    <property type="match status" value="1"/>
</dbReference>
<feature type="domain" description="ABC transporter" evidence="5">
    <location>
        <begin position="4"/>
        <end position="238"/>
    </location>
</feature>
<keyword evidence="4 6" id="KW-0067">ATP-binding</keyword>
<dbReference type="PANTHER" id="PTHR43335">
    <property type="entry name" value="ABC TRANSPORTER, ATP-BINDING PROTEIN"/>
    <property type="match status" value="1"/>
</dbReference>
<comment type="caution">
    <text evidence="6">The sequence shown here is derived from an EMBL/GenBank/DDBJ whole genome shotgun (WGS) entry which is preliminary data.</text>
</comment>
<protein>
    <submittedName>
        <fullName evidence="6">ABC-2 type transport system ATP-binding protein/Cu-processing system ATP-binding protein</fullName>
    </submittedName>
</protein>
<dbReference type="EMBL" id="PGTZ01000013">
    <property type="protein sequence ID" value="PJI84862.1"/>
    <property type="molecule type" value="Genomic_DNA"/>
</dbReference>
<name>A0A2M8W1P9_9MICO</name>